<evidence type="ECO:0000256" key="2">
    <source>
        <dbReference type="ARBA" id="ARBA00001946"/>
    </source>
</evidence>
<dbReference type="PANTHER" id="PTHR47992">
    <property type="entry name" value="PROTEIN PHOSPHATASE"/>
    <property type="match status" value="1"/>
</dbReference>
<evidence type="ECO:0000256" key="3">
    <source>
        <dbReference type="ARBA" id="ARBA00006702"/>
    </source>
</evidence>
<evidence type="ECO:0000259" key="12">
    <source>
        <dbReference type="PROSITE" id="PS51746"/>
    </source>
</evidence>
<dbReference type="InterPro" id="IPR001932">
    <property type="entry name" value="PPM-type_phosphatase-like_dom"/>
</dbReference>
<accession>A0AAD8JII3</accession>
<keyword evidence="8" id="KW-0904">Protein phosphatase</keyword>
<organism evidence="13 14">
    <name type="scientific">Heracleum sosnowskyi</name>
    <dbReference type="NCBI Taxonomy" id="360622"/>
    <lineage>
        <taxon>Eukaryota</taxon>
        <taxon>Viridiplantae</taxon>
        <taxon>Streptophyta</taxon>
        <taxon>Embryophyta</taxon>
        <taxon>Tracheophyta</taxon>
        <taxon>Spermatophyta</taxon>
        <taxon>Magnoliopsida</taxon>
        <taxon>eudicotyledons</taxon>
        <taxon>Gunneridae</taxon>
        <taxon>Pentapetalae</taxon>
        <taxon>asterids</taxon>
        <taxon>campanulids</taxon>
        <taxon>Apiales</taxon>
        <taxon>Apiaceae</taxon>
        <taxon>Apioideae</taxon>
        <taxon>apioid superclade</taxon>
        <taxon>Tordylieae</taxon>
        <taxon>Tordyliinae</taxon>
        <taxon>Heracleum</taxon>
    </lineage>
</organism>
<evidence type="ECO:0000256" key="6">
    <source>
        <dbReference type="ARBA" id="ARBA00022801"/>
    </source>
</evidence>
<comment type="catalytic activity">
    <reaction evidence="11">
        <text>O-phospho-L-threonyl-[protein] + H2O = L-threonyl-[protein] + phosphate</text>
        <dbReference type="Rhea" id="RHEA:47004"/>
        <dbReference type="Rhea" id="RHEA-COMP:11060"/>
        <dbReference type="Rhea" id="RHEA-COMP:11605"/>
        <dbReference type="ChEBI" id="CHEBI:15377"/>
        <dbReference type="ChEBI" id="CHEBI:30013"/>
        <dbReference type="ChEBI" id="CHEBI:43474"/>
        <dbReference type="ChEBI" id="CHEBI:61977"/>
        <dbReference type="EC" id="3.1.3.16"/>
    </reaction>
</comment>
<keyword evidence="14" id="KW-1185">Reference proteome</keyword>
<gene>
    <name evidence="13" type="ORF">POM88_004730</name>
</gene>
<comment type="catalytic activity">
    <reaction evidence="10">
        <text>O-phospho-L-seryl-[protein] + H2O = L-seryl-[protein] + phosphate</text>
        <dbReference type="Rhea" id="RHEA:20629"/>
        <dbReference type="Rhea" id="RHEA-COMP:9863"/>
        <dbReference type="Rhea" id="RHEA-COMP:11604"/>
        <dbReference type="ChEBI" id="CHEBI:15377"/>
        <dbReference type="ChEBI" id="CHEBI:29999"/>
        <dbReference type="ChEBI" id="CHEBI:43474"/>
        <dbReference type="ChEBI" id="CHEBI:83421"/>
        <dbReference type="EC" id="3.1.3.16"/>
    </reaction>
</comment>
<keyword evidence="5" id="KW-0479">Metal-binding</keyword>
<dbReference type="GO" id="GO:0046872">
    <property type="term" value="F:metal ion binding"/>
    <property type="evidence" value="ECO:0007669"/>
    <property type="project" value="UniProtKB-KW"/>
</dbReference>
<reference evidence="13" key="1">
    <citation type="submission" date="2023-02" db="EMBL/GenBank/DDBJ databases">
        <title>Genome of toxic invasive species Heracleum sosnowskyi carries increased number of genes despite the absence of recent whole-genome duplications.</title>
        <authorList>
            <person name="Schelkunov M."/>
            <person name="Shtratnikova V."/>
            <person name="Makarenko M."/>
            <person name="Klepikova A."/>
            <person name="Omelchenko D."/>
            <person name="Novikova G."/>
            <person name="Obukhova E."/>
            <person name="Bogdanov V."/>
            <person name="Penin A."/>
            <person name="Logacheva M."/>
        </authorList>
    </citation>
    <scope>NUCLEOTIDE SEQUENCE</scope>
    <source>
        <strain evidence="13">Hsosn_3</strain>
        <tissue evidence="13">Leaf</tissue>
    </source>
</reference>
<dbReference type="InterPro" id="IPR036457">
    <property type="entry name" value="PPM-type-like_dom_sf"/>
</dbReference>
<dbReference type="AlphaFoldDB" id="A0AAD8JII3"/>
<evidence type="ECO:0000256" key="1">
    <source>
        <dbReference type="ARBA" id="ARBA00001936"/>
    </source>
</evidence>
<name>A0AAD8JII3_9APIA</name>
<protein>
    <recommendedName>
        <fullName evidence="4">protein-serine/threonine phosphatase</fullName>
        <ecNumber evidence="4">3.1.3.16</ecNumber>
    </recommendedName>
</protein>
<comment type="caution">
    <text evidence="13">The sequence shown here is derived from an EMBL/GenBank/DDBJ whole genome shotgun (WGS) entry which is preliminary data.</text>
</comment>
<comment type="cofactor">
    <cofactor evidence="1">
        <name>Mn(2+)</name>
        <dbReference type="ChEBI" id="CHEBI:29035"/>
    </cofactor>
</comment>
<dbReference type="Proteomes" id="UP001237642">
    <property type="component" value="Unassembled WGS sequence"/>
</dbReference>
<comment type="similarity">
    <text evidence="3">Belongs to the PP2C family.</text>
</comment>
<dbReference type="Gene3D" id="3.60.40.10">
    <property type="entry name" value="PPM-type phosphatase domain"/>
    <property type="match status" value="1"/>
</dbReference>
<dbReference type="Pfam" id="PF00481">
    <property type="entry name" value="PP2C"/>
    <property type="match status" value="1"/>
</dbReference>
<dbReference type="InterPro" id="IPR015655">
    <property type="entry name" value="PP2C"/>
</dbReference>
<dbReference type="FunFam" id="3.60.40.10:FF:000010">
    <property type="entry name" value="Probable protein phosphatase 2C 39"/>
    <property type="match status" value="1"/>
</dbReference>
<keyword evidence="6" id="KW-0378">Hydrolase</keyword>
<feature type="domain" description="PPM-type phosphatase" evidence="12">
    <location>
        <begin position="33"/>
        <end position="280"/>
    </location>
</feature>
<dbReference type="GO" id="GO:0004722">
    <property type="term" value="F:protein serine/threonine phosphatase activity"/>
    <property type="evidence" value="ECO:0007669"/>
    <property type="project" value="UniProtKB-EC"/>
</dbReference>
<reference evidence="13" key="2">
    <citation type="submission" date="2023-05" db="EMBL/GenBank/DDBJ databases">
        <authorList>
            <person name="Schelkunov M.I."/>
        </authorList>
    </citation>
    <scope>NUCLEOTIDE SEQUENCE</scope>
    <source>
        <strain evidence="13">Hsosn_3</strain>
        <tissue evidence="13">Leaf</tissue>
    </source>
</reference>
<evidence type="ECO:0000256" key="10">
    <source>
        <dbReference type="ARBA" id="ARBA00047761"/>
    </source>
</evidence>
<comment type="cofactor">
    <cofactor evidence="2">
        <name>Mg(2+)</name>
        <dbReference type="ChEBI" id="CHEBI:18420"/>
    </cofactor>
</comment>
<evidence type="ECO:0000313" key="14">
    <source>
        <dbReference type="Proteomes" id="UP001237642"/>
    </source>
</evidence>
<sequence length="280" mass="30972">MTGKQILQKLKEKACLGSAVADTEKSKTSKHPRHGYYLVKGKSRHGMEDYVFAKFKQVENNELGLFAIFDGHMSREIADYLQSHLFENILNEPDFWTETEKAIRRAYRVTDETILDKAVDLGTGGSTAVTAILINCQKLVVANVGDSRAVICKNGVAKQLSVDHEPEKERSCIEDRGGFVSKFPGDVPRVDGQLAVARAFGDKSLKEHLSSEPDVSVENIDDDTEIIILASDGIWKVMTNQEAVDCIKHIEDADEAAKRLAEEAVARNSSDDISCVVVKF</sequence>
<keyword evidence="7" id="KW-0460">Magnesium</keyword>
<evidence type="ECO:0000256" key="5">
    <source>
        <dbReference type="ARBA" id="ARBA00022723"/>
    </source>
</evidence>
<dbReference type="EC" id="3.1.3.16" evidence="4"/>
<evidence type="ECO:0000256" key="9">
    <source>
        <dbReference type="ARBA" id="ARBA00023211"/>
    </source>
</evidence>
<evidence type="ECO:0000256" key="7">
    <source>
        <dbReference type="ARBA" id="ARBA00022842"/>
    </source>
</evidence>
<evidence type="ECO:0000256" key="11">
    <source>
        <dbReference type="ARBA" id="ARBA00048336"/>
    </source>
</evidence>
<dbReference type="SUPFAM" id="SSF81606">
    <property type="entry name" value="PP2C-like"/>
    <property type="match status" value="1"/>
</dbReference>
<evidence type="ECO:0000256" key="8">
    <source>
        <dbReference type="ARBA" id="ARBA00022912"/>
    </source>
</evidence>
<evidence type="ECO:0000313" key="13">
    <source>
        <dbReference type="EMBL" id="KAK1405125.1"/>
    </source>
</evidence>
<proteinExistence type="inferred from homology"/>
<dbReference type="EMBL" id="JAUIZM010000001">
    <property type="protein sequence ID" value="KAK1405125.1"/>
    <property type="molecule type" value="Genomic_DNA"/>
</dbReference>
<dbReference type="SMART" id="SM00332">
    <property type="entry name" value="PP2Cc"/>
    <property type="match status" value="1"/>
</dbReference>
<evidence type="ECO:0000256" key="4">
    <source>
        <dbReference type="ARBA" id="ARBA00013081"/>
    </source>
</evidence>
<keyword evidence="9" id="KW-0464">Manganese</keyword>
<dbReference type="PROSITE" id="PS51746">
    <property type="entry name" value="PPM_2"/>
    <property type="match status" value="1"/>
</dbReference>
<dbReference type="CDD" id="cd00143">
    <property type="entry name" value="PP2Cc"/>
    <property type="match status" value="1"/>
</dbReference>